<dbReference type="Proteomes" id="UP000184731">
    <property type="component" value="Chromosome"/>
</dbReference>
<dbReference type="Pfam" id="PF12439">
    <property type="entry name" value="GDE_N"/>
    <property type="match status" value="1"/>
</dbReference>
<dbReference type="GO" id="GO:0005980">
    <property type="term" value="P:glycogen catabolic process"/>
    <property type="evidence" value="ECO:0007669"/>
    <property type="project" value="InterPro"/>
</dbReference>
<accession>A0A1L4D4M0</accession>
<dbReference type="InterPro" id="IPR024742">
    <property type="entry name" value="Glycogen_debranch_N"/>
</dbReference>
<dbReference type="InterPro" id="IPR032790">
    <property type="entry name" value="GDE_C"/>
</dbReference>
<evidence type="ECO:0000259" key="1">
    <source>
        <dbReference type="Pfam" id="PF06202"/>
    </source>
</evidence>
<dbReference type="InterPro" id="IPR010401">
    <property type="entry name" value="AGL/Gdb1"/>
</dbReference>
<dbReference type="InterPro" id="IPR008928">
    <property type="entry name" value="6-hairpin_glycosidase_sf"/>
</dbReference>
<feature type="domain" description="Glycogen debranching enzyme C-terminal" evidence="1">
    <location>
        <begin position="295"/>
        <end position="645"/>
    </location>
</feature>
<dbReference type="NCBIfam" id="TIGR01561">
    <property type="entry name" value="gde_arch"/>
    <property type="match status" value="1"/>
</dbReference>
<keyword evidence="4" id="KW-1185">Reference proteome</keyword>
<reference evidence="3 4" key="1">
    <citation type="submission" date="2016-10" db="EMBL/GenBank/DDBJ databases">
        <title>Silvanigrella aquatica sp. nov., isolated from a freshwater lake located in the Black Forest, Germany, description of Silvanigrellaceae fam. nov., Silvanigrellales ord. nov., reclassification of the order Bdellovibrionales in the class Oligoflexia, reclassification of the families Bacteriovoracaceae and Halobacteriovoraceae in the new order Bacteriovoracales ord. nov., and reclassification of the family Pseudobacteriovoracaceae in the order Oligoflexiales.</title>
        <authorList>
            <person name="Hahn M.W."/>
            <person name="Schmidt J."/>
            <person name="Koll U."/>
            <person name="Rohde M."/>
            <person name="Verbag S."/>
            <person name="Pitt A."/>
            <person name="Nakai R."/>
            <person name="Naganuma T."/>
            <person name="Lang E."/>
        </authorList>
    </citation>
    <scope>NUCLEOTIDE SEQUENCE [LARGE SCALE GENOMIC DNA]</scope>
    <source>
        <strain evidence="3 4">MWH-Nonnen-W8red</strain>
    </source>
</reference>
<dbReference type="GO" id="GO:0004135">
    <property type="term" value="F:amylo-alpha-1,6-glucosidase activity"/>
    <property type="evidence" value="ECO:0007669"/>
    <property type="project" value="InterPro"/>
</dbReference>
<dbReference type="GO" id="GO:0004134">
    <property type="term" value="F:4-alpha-glucanotransferase activity"/>
    <property type="evidence" value="ECO:0007669"/>
    <property type="project" value="InterPro"/>
</dbReference>
<dbReference type="EMBL" id="CP017834">
    <property type="protein sequence ID" value="APJ05122.1"/>
    <property type="molecule type" value="Genomic_DNA"/>
</dbReference>
<dbReference type="STRING" id="1915309.AXG55_07170"/>
<name>A0A1L4D4M0_9BACT</name>
<dbReference type="PANTHER" id="PTHR10569">
    <property type="entry name" value="GLYCOGEN DEBRANCHING ENZYME"/>
    <property type="match status" value="1"/>
</dbReference>
<dbReference type="Gene3D" id="1.50.10.10">
    <property type="match status" value="1"/>
</dbReference>
<dbReference type="InterPro" id="IPR012341">
    <property type="entry name" value="6hp_glycosidase-like_sf"/>
</dbReference>
<proteinExistence type="predicted"/>
<dbReference type="AlphaFoldDB" id="A0A1L4D4M0"/>
<dbReference type="KEGG" id="saqi:AXG55_07170"/>
<gene>
    <name evidence="3" type="ORF">AXG55_07170</name>
</gene>
<sequence>MESHVVLKHPEREWLIGNGLGSYSSGTISGILTRRYHGVFVAIAKSQLNRYLYVPKIEETIEINGISYLLGTNKWLNREDFFPDGYKYIKYFYLDENIPTWIYQCGDIFIEKKIFMPYEKNSTYVIYRNLTPHENISIKIKCDVFINNRSFHSLNSEINFQTFKNNNKFEFYSNSNEFLFFINSNMLDSHLENLIYYNYELEEEKNRGFPYVENHSLAVSLETNLNTNKSFHILISSDPEERETSIPIEEKNIKQKNKILLKNWDTKKYQTPSWIKQLIYSIPAFIIDRSRSTYPNAKGILAGYHWFGDWGRDTMISLSGLCLTTGQIEIAKSILENYARYIDCGMIPNRFPDEGHTPDYNTADASLWFIEAVFQYFNQTKDKEFLKRIYPQLESILHAHIEGTRYQIHCDPKDGLLYAGVEGSQLTWMDAKIDKFVVTPRIGKPIEINALWYNALKNMYEFSEILSISNKKWNDLAHITERGLLRFWNEDEGYCFDVLETPHNENDATLRPNQIIALSLRHCPFNLMQQRSMIDICGKYLVSFFGVKSLSKFSKQYRGHYFGSPFDRDCAYHQGTSWSWLLGNYAIAYYKVTKNARVAIGFLEPLQKHINEAGIGYISEIFDAESPYTPRGCIAQAWGVAETLRAWRFLSERIYD</sequence>
<organism evidence="3 4">
    <name type="scientific">Silvanigrella aquatica</name>
    <dbReference type="NCBI Taxonomy" id="1915309"/>
    <lineage>
        <taxon>Bacteria</taxon>
        <taxon>Pseudomonadati</taxon>
        <taxon>Bdellovibrionota</taxon>
        <taxon>Oligoflexia</taxon>
        <taxon>Silvanigrellales</taxon>
        <taxon>Silvanigrellaceae</taxon>
        <taxon>Silvanigrella</taxon>
    </lineage>
</organism>
<dbReference type="FunFam" id="1.50.10.10:FF:000073">
    <property type="entry name" value="Glycogen debranching enzyme, hypothetical (TreX-like)"/>
    <property type="match status" value="1"/>
</dbReference>
<dbReference type="Pfam" id="PF06202">
    <property type="entry name" value="GDE_C"/>
    <property type="match status" value="1"/>
</dbReference>
<dbReference type="PANTHER" id="PTHR10569:SF2">
    <property type="entry name" value="GLYCOGEN DEBRANCHING ENZYME"/>
    <property type="match status" value="1"/>
</dbReference>
<dbReference type="SUPFAM" id="SSF48208">
    <property type="entry name" value="Six-hairpin glycosidases"/>
    <property type="match status" value="1"/>
</dbReference>
<dbReference type="InterPro" id="IPR006451">
    <property type="entry name" value="Glycogen_debranch_arc"/>
</dbReference>
<evidence type="ECO:0000313" key="4">
    <source>
        <dbReference type="Proteomes" id="UP000184731"/>
    </source>
</evidence>
<protein>
    <recommendedName>
        <fullName evidence="5">Glycogen debranching protein</fullName>
    </recommendedName>
</protein>
<evidence type="ECO:0000313" key="3">
    <source>
        <dbReference type="EMBL" id="APJ05122.1"/>
    </source>
</evidence>
<evidence type="ECO:0000259" key="2">
    <source>
        <dbReference type="Pfam" id="PF12439"/>
    </source>
</evidence>
<feature type="domain" description="Glycogen debranching enzyme bacterial and archaeal type N-terminal" evidence="2">
    <location>
        <begin position="12"/>
        <end position="231"/>
    </location>
</feature>
<evidence type="ECO:0008006" key="5">
    <source>
        <dbReference type="Google" id="ProtNLM"/>
    </source>
</evidence>